<evidence type="ECO:0000313" key="2">
    <source>
        <dbReference type="EMBL" id="KAA8502184.1"/>
    </source>
</evidence>
<protein>
    <submittedName>
        <fullName evidence="2">HypC/HybG/HupF family hydrogenase formation chaperone</fullName>
    </submittedName>
</protein>
<dbReference type="Pfam" id="PF01455">
    <property type="entry name" value="HupF_HypC"/>
    <property type="match status" value="1"/>
</dbReference>
<dbReference type="SUPFAM" id="SSF159127">
    <property type="entry name" value="HupF/HypC-like"/>
    <property type="match status" value="1"/>
</dbReference>
<reference evidence="2" key="1">
    <citation type="submission" date="2019-07" db="EMBL/GenBank/DDBJ databases">
        <authorList>
            <person name="Wongkuna S."/>
            <person name="Scaria J."/>
        </authorList>
    </citation>
    <scope>NUCLEOTIDE SEQUENCE [LARGE SCALE GENOMIC DNA]</scope>
    <source>
        <strain evidence="2">SW178</strain>
    </source>
</reference>
<dbReference type="PANTHER" id="PTHR35177:SF2">
    <property type="entry name" value="HYDROGENASE MATURATION FACTOR HYBG"/>
    <property type="match status" value="1"/>
</dbReference>
<dbReference type="OrthoDB" id="9806017at2"/>
<dbReference type="RefSeq" id="WP_150310299.1">
    <property type="nucleotide sequence ID" value="NZ_VMSO01000003.1"/>
</dbReference>
<dbReference type="Gene3D" id="2.30.30.140">
    <property type="match status" value="1"/>
</dbReference>
<dbReference type="NCBIfam" id="TIGR00074">
    <property type="entry name" value="hypC_hupF"/>
    <property type="match status" value="1"/>
</dbReference>
<dbReference type="AlphaFoldDB" id="A0A5M9HYZ7"/>
<dbReference type="GO" id="GO:0005506">
    <property type="term" value="F:iron ion binding"/>
    <property type="evidence" value="ECO:0007669"/>
    <property type="project" value="TreeGrafter"/>
</dbReference>
<dbReference type="GO" id="GO:0051604">
    <property type="term" value="P:protein maturation"/>
    <property type="evidence" value="ECO:0007669"/>
    <property type="project" value="TreeGrafter"/>
</dbReference>
<dbReference type="PANTHER" id="PTHR35177">
    <property type="entry name" value="HYDROGENASE MATURATION FACTOR HYBG"/>
    <property type="match status" value="1"/>
</dbReference>
<dbReference type="EMBL" id="VMSO01000003">
    <property type="protein sequence ID" value="KAA8502184.1"/>
    <property type="molecule type" value="Genomic_DNA"/>
</dbReference>
<gene>
    <name evidence="2" type="ORF">FNY66_03395</name>
</gene>
<evidence type="ECO:0000313" key="3">
    <source>
        <dbReference type="Proteomes" id="UP000322025"/>
    </source>
</evidence>
<dbReference type="GO" id="GO:1902670">
    <property type="term" value="F:carbon dioxide binding"/>
    <property type="evidence" value="ECO:0007669"/>
    <property type="project" value="TreeGrafter"/>
</dbReference>
<comment type="caution">
    <text evidence="2">The sequence shown here is derived from an EMBL/GenBank/DDBJ whole genome shotgun (WGS) entry which is preliminary data.</text>
</comment>
<evidence type="ECO:0000256" key="1">
    <source>
        <dbReference type="ARBA" id="ARBA00006018"/>
    </source>
</evidence>
<dbReference type="InterPro" id="IPR001109">
    <property type="entry name" value="Hydrogenase_HupF/HypC"/>
</dbReference>
<sequence length="72" mass="7971">MCLAMPMKINKIDGSLAQCEAGGLTQDIRIDFITDPQPGDYVMVHAGFAIEKMSEKEALENMELLEEIKNAL</sequence>
<comment type="similarity">
    <text evidence="1">Belongs to the HupF/HypC family.</text>
</comment>
<accession>A0A5M9HYZ7</accession>
<dbReference type="PRINTS" id="PR00445">
    <property type="entry name" value="HUPFHYPC"/>
</dbReference>
<dbReference type="Proteomes" id="UP000322025">
    <property type="component" value="Unassembled WGS sequence"/>
</dbReference>
<keyword evidence="3" id="KW-1185">Reference proteome</keyword>
<proteinExistence type="inferred from homology"/>
<organism evidence="2 3">
    <name type="scientific">Mediterraneibacter catenae</name>
    <dbReference type="NCBI Taxonomy" id="2594882"/>
    <lineage>
        <taxon>Bacteria</taxon>
        <taxon>Bacillati</taxon>
        <taxon>Bacillota</taxon>
        <taxon>Clostridia</taxon>
        <taxon>Lachnospirales</taxon>
        <taxon>Lachnospiraceae</taxon>
        <taxon>Mediterraneibacter</taxon>
    </lineage>
</organism>
<name>A0A5M9HYZ7_9FIRM</name>